<reference evidence="2" key="1">
    <citation type="submission" date="2020-02" db="EMBL/GenBank/DDBJ databases">
        <authorList>
            <person name="Meier V. D."/>
        </authorList>
    </citation>
    <scope>NUCLEOTIDE SEQUENCE</scope>
    <source>
        <strain evidence="2">AVDCRST_MAG30</strain>
    </source>
</reference>
<dbReference type="AlphaFoldDB" id="A0A6J4U3K5"/>
<gene>
    <name evidence="2" type="ORF">AVDCRST_MAG30-4352</name>
</gene>
<organism evidence="2">
    <name type="scientific">uncultured Solirubrobacteraceae bacterium</name>
    <dbReference type="NCBI Taxonomy" id="1162706"/>
    <lineage>
        <taxon>Bacteria</taxon>
        <taxon>Bacillati</taxon>
        <taxon>Actinomycetota</taxon>
        <taxon>Thermoleophilia</taxon>
        <taxon>Solirubrobacterales</taxon>
        <taxon>Solirubrobacteraceae</taxon>
        <taxon>environmental samples</taxon>
    </lineage>
</organism>
<evidence type="ECO:0000256" key="1">
    <source>
        <dbReference type="SAM" id="MobiDB-lite"/>
    </source>
</evidence>
<dbReference type="EMBL" id="CADCVS010000570">
    <property type="protein sequence ID" value="CAA9537203.1"/>
    <property type="molecule type" value="Genomic_DNA"/>
</dbReference>
<proteinExistence type="predicted"/>
<feature type="non-terminal residue" evidence="2">
    <location>
        <position position="82"/>
    </location>
</feature>
<feature type="non-terminal residue" evidence="2">
    <location>
        <position position="1"/>
    </location>
</feature>
<evidence type="ECO:0000313" key="2">
    <source>
        <dbReference type="EMBL" id="CAA9537203.1"/>
    </source>
</evidence>
<accession>A0A6J4U3K5</accession>
<feature type="region of interest" description="Disordered" evidence="1">
    <location>
        <begin position="28"/>
        <end position="48"/>
    </location>
</feature>
<sequence length="82" mass="9185">RLLGARRRQHRHLVRLHRRLPAPRLRLPQLQGARPLRQGEGAGRPALLHRHARPLRDAVGLPAPELRGMGAAVLRGRGGVRM</sequence>
<protein>
    <submittedName>
        <fullName evidence="2">Uncharacterized protein</fullName>
    </submittedName>
</protein>
<name>A0A6J4U3K5_9ACTN</name>